<evidence type="ECO:0000313" key="1">
    <source>
        <dbReference type="EMBL" id="KAB2789871.1"/>
    </source>
</evidence>
<dbReference type="RefSeq" id="WP_151577190.1">
    <property type="nucleotide sequence ID" value="NZ_WBWX01000022.1"/>
</dbReference>
<gene>
    <name evidence="1" type="ORF">F9L06_25695</name>
</gene>
<name>A0A6I0DH68_BRUAN</name>
<comment type="caution">
    <text evidence="1">The sequence shown here is derived from an EMBL/GenBank/DDBJ whole genome shotgun (WGS) entry which is preliminary data.</text>
</comment>
<accession>A0A6I0DH68</accession>
<reference evidence="1 2" key="1">
    <citation type="submission" date="2019-09" db="EMBL/GenBank/DDBJ databases">
        <title>Taxonomic organization of the family Brucellaceae based on a phylogenomic approach.</title>
        <authorList>
            <person name="Leclercq S."/>
            <person name="Cloeckaert A."/>
            <person name="Zygmunt M.S."/>
        </authorList>
    </citation>
    <scope>NUCLEOTIDE SEQUENCE [LARGE SCALE GENOMIC DNA]</scope>
    <source>
        <strain evidence="1 2">CCUG 34461</strain>
    </source>
</reference>
<protein>
    <submittedName>
        <fullName evidence="1">GIY-YIG nuclease family protein</fullName>
    </submittedName>
</protein>
<sequence>MSVSENIRVLAREGLATAEIARRLGIRYQHAYNVLKAGGTLPAPSNGASEAARPLPQQKPPLPVDTLIAGGFTFSGRWLLSATNDLVLDQALPKGVGVYAFAKDGIALYVGVATMGLAKRLYFYGKPGVSQRTSLRLNGTIKNELLTTPAIDIYIAQPPDLEWNGLPVHGSAGLELGLIKKYALPWNMRSAD</sequence>
<proteinExistence type="predicted"/>
<organism evidence="1 2">
    <name type="scientific">Brucella anthropi</name>
    <name type="common">Ochrobactrum anthropi</name>
    <dbReference type="NCBI Taxonomy" id="529"/>
    <lineage>
        <taxon>Bacteria</taxon>
        <taxon>Pseudomonadati</taxon>
        <taxon>Pseudomonadota</taxon>
        <taxon>Alphaproteobacteria</taxon>
        <taxon>Hyphomicrobiales</taxon>
        <taxon>Brucellaceae</taxon>
        <taxon>Brucella/Ochrobactrum group</taxon>
        <taxon>Brucella</taxon>
    </lineage>
</organism>
<dbReference type="InterPro" id="IPR044556">
    <property type="entry name" value="EndoII-like_GIY-YIG"/>
</dbReference>
<dbReference type="AlphaFoldDB" id="A0A6I0DH68"/>
<dbReference type="CDD" id="cd10436">
    <property type="entry name" value="GIY-YIG_EndoII_Hpy188I_like"/>
    <property type="match status" value="1"/>
</dbReference>
<dbReference type="EMBL" id="WBWX01000022">
    <property type="protein sequence ID" value="KAB2789871.1"/>
    <property type="molecule type" value="Genomic_DNA"/>
</dbReference>
<dbReference type="Proteomes" id="UP000441102">
    <property type="component" value="Unassembled WGS sequence"/>
</dbReference>
<evidence type="ECO:0000313" key="2">
    <source>
        <dbReference type="Proteomes" id="UP000441102"/>
    </source>
</evidence>